<dbReference type="CDD" id="cd00093">
    <property type="entry name" value="HTH_XRE"/>
    <property type="match status" value="1"/>
</dbReference>
<dbReference type="GO" id="GO:0003677">
    <property type="term" value="F:DNA binding"/>
    <property type="evidence" value="ECO:0007669"/>
    <property type="project" value="UniProtKB-KW"/>
</dbReference>
<reference evidence="3 4" key="1">
    <citation type="submission" date="2016-11" db="EMBL/GenBank/DDBJ databases">
        <authorList>
            <person name="Jaros S."/>
            <person name="Januszkiewicz K."/>
            <person name="Wedrychowicz H."/>
        </authorList>
    </citation>
    <scope>NUCLEOTIDE SEQUENCE [LARGE SCALE GENOMIC DNA]</scope>
    <source>
        <strain evidence="3 4">DSM 15929</strain>
    </source>
</reference>
<organism evidence="3 4">
    <name type="scientific">Anaerocolumna jejuensis DSM 15929</name>
    <dbReference type="NCBI Taxonomy" id="1121322"/>
    <lineage>
        <taxon>Bacteria</taxon>
        <taxon>Bacillati</taxon>
        <taxon>Bacillota</taxon>
        <taxon>Clostridia</taxon>
        <taxon>Lachnospirales</taxon>
        <taxon>Lachnospiraceae</taxon>
        <taxon>Anaerocolumna</taxon>
    </lineage>
</organism>
<dbReference type="PANTHER" id="PTHR46558:SF13">
    <property type="entry name" value="HTH-TYPE TRANSCRIPTIONAL REGULATOR IMMR"/>
    <property type="match status" value="1"/>
</dbReference>
<dbReference type="RefSeq" id="WP_073271721.1">
    <property type="nucleotide sequence ID" value="NZ_FRAC01000006.1"/>
</dbReference>
<keyword evidence="4" id="KW-1185">Reference proteome</keyword>
<dbReference type="AlphaFoldDB" id="A0A1M6JHC5"/>
<dbReference type="PROSITE" id="PS50943">
    <property type="entry name" value="HTH_CROC1"/>
    <property type="match status" value="1"/>
</dbReference>
<evidence type="ECO:0000313" key="4">
    <source>
        <dbReference type="Proteomes" id="UP000184386"/>
    </source>
</evidence>
<feature type="domain" description="HTH cro/C1-type" evidence="2">
    <location>
        <begin position="10"/>
        <end position="61"/>
    </location>
</feature>
<dbReference type="InterPro" id="IPR001387">
    <property type="entry name" value="Cro/C1-type_HTH"/>
</dbReference>
<evidence type="ECO:0000256" key="1">
    <source>
        <dbReference type="ARBA" id="ARBA00023125"/>
    </source>
</evidence>
<dbReference type="InterPro" id="IPR043735">
    <property type="entry name" value="DUF5680"/>
</dbReference>
<dbReference type="Pfam" id="PF01381">
    <property type="entry name" value="HTH_3"/>
    <property type="match status" value="1"/>
</dbReference>
<dbReference type="InterPro" id="IPR010982">
    <property type="entry name" value="Lambda_DNA-bd_dom_sf"/>
</dbReference>
<evidence type="ECO:0000313" key="3">
    <source>
        <dbReference type="EMBL" id="SHJ46074.1"/>
    </source>
</evidence>
<dbReference type="OrthoDB" id="9801008at2"/>
<gene>
    <name evidence="3" type="ORF">SAMN02745136_00081</name>
</gene>
<name>A0A1M6JHC5_9FIRM</name>
<dbReference type="Proteomes" id="UP000184386">
    <property type="component" value="Unassembled WGS sequence"/>
</dbReference>
<evidence type="ECO:0000259" key="2">
    <source>
        <dbReference type="PROSITE" id="PS50943"/>
    </source>
</evidence>
<proteinExistence type="predicted"/>
<dbReference type="STRING" id="1121322.SAMN02745136_00081"/>
<dbReference type="Gene3D" id="1.10.260.40">
    <property type="entry name" value="lambda repressor-like DNA-binding domains"/>
    <property type="match status" value="1"/>
</dbReference>
<dbReference type="SMART" id="SM00530">
    <property type="entry name" value="HTH_XRE"/>
    <property type="match status" value="1"/>
</dbReference>
<dbReference type="PANTHER" id="PTHR46558">
    <property type="entry name" value="TRACRIPTIONAL REGULATORY PROTEIN-RELATED-RELATED"/>
    <property type="match status" value="1"/>
</dbReference>
<dbReference type="EMBL" id="FRAC01000006">
    <property type="protein sequence ID" value="SHJ46074.1"/>
    <property type="molecule type" value="Genomic_DNA"/>
</dbReference>
<protein>
    <submittedName>
        <fullName evidence="3">Predicted transcriptional regulators</fullName>
    </submittedName>
</protein>
<sequence>MNFQEKLMLLRNQYRLSQEELAGRIGISRQAVAKWESGKAVPDINNLIQLSNIFKISLDRLVKEEESGCSLEFPTGEKKKKEDFLDFLLTAKKSGYASHGAEIASGRPDSHDLSFADGKYLYLDTYLGGEKFAGEEGVWIEDKPVWAMNYAGRTLHENFSGDFLCNCLYHTTKELPFRGPSLYKEGDYTYHCTVQGDMDWFQGKEEIFYLEVKVYECFFHGGSIT</sequence>
<accession>A0A1M6JHC5</accession>
<dbReference type="Pfam" id="PF18931">
    <property type="entry name" value="DUF5680"/>
    <property type="match status" value="1"/>
</dbReference>
<dbReference type="SUPFAM" id="SSF47413">
    <property type="entry name" value="lambda repressor-like DNA-binding domains"/>
    <property type="match status" value="1"/>
</dbReference>
<keyword evidence="1" id="KW-0238">DNA-binding</keyword>